<sequence length="151" mass="17777">MDIRDMENILYNTRKLSTENDVKLYEEAIAKICSYNKPEYIVNLCKGFYDDTEDYEVMFGLVHAVEYLGRDDCLYWISLGLVDVDDTREWGKIFMYGLLNNRKTLNKIPVDIKRLPPKNKEYIVALLEGIKKEKGDRFGERIDAIFKKICE</sequence>
<dbReference type="AlphaFoldDB" id="A0A1I3E7S7"/>
<evidence type="ECO:0000313" key="2">
    <source>
        <dbReference type="EMBL" id="SFH95030.1"/>
    </source>
</evidence>
<protein>
    <submittedName>
        <fullName evidence="2">Immunity protein 30</fullName>
    </submittedName>
</protein>
<feature type="domain" description="Immunity protein 30" evidence="1">
    <location>
        <begin position="14"/>
        <end position="104"/>
    </location>
</feature>
<evidence type="ECO:0000313" key="3">
    <source>
        <dbReference type="Proteomes" id="UP000183639"/>
    </source>
</evidence>
<name>A0A1I3E7S7_SELRU</name>
<gene>
    <name evidence="2" type="ORF">SAMN04487861_10949</name>
</gene>
<dbReference type="InterPro" id="IPR029084">
    <property type="entry name" value="Imm30"/>
</dbReference>
<reference evidence="2 3" key="1">
    <citation type="submission" date="2016-10" db="EMBL/GenBank/DDBJ databases">
        <authorList>
            <person name="de Groot N.N."/>
        </authorList>
    </citation>
    <scope>NUCLEOTIDE SEQUENCE [LARGE SCALE GENOMIC DNA]</scope>
    <source>
        <strain evidence="2 3">Z108</strain>
    </source>
</reference>
<proteinExistence type="predicted"/>
<organism evidence="2 3">
    <name type="scientific">Selenomonas ruminantium</name>
    <dbReference type="NCBI Taxonomy" id="971"/>
    <lineage>
        <taxon>Bacteria</taxon>
        <taxon>Bacillati</taxon>
        <taxon>Bacillota</taxon>
        <taxon>Negativicutes</taxon>
        <taxon>Selenomonadales</taxon>
        <taxon>Selenomonadaceae</taxon>
        <taxon>Selenomonas</taxon>
    </lineage>
</organism>
<evidence type="ECO:0000259" key="1">
    <source>
        <dbReference type="Pfam" id="PF15565"/>
    </source>
</evidence>
<dbReference type="EMBL" id="FOQK01000009">
    <property type="protein sequence ID" value="SFH95030.1"/>
    <property type="molecule type" value="Genomic_DNA"/>
</dbReference>
<dbReference type="Pfam" id="PF15565">
    <property type="entry name" value="Imm30"/>
    <property type="match status" value="1"/>
</dbReference>
<dbReference type="Proteomes" id="UP000183639">
    <property type="component" value="Unassembled WGS sequence"/>
</dbReference>
<accession>A0A1I3E7S7</accession>